<evidence type="ECO:0000313" key="4">
    <source>
        <dbReference type="EMBL" id="ANK61914.1"/>
    </source>
</evidence>
<dbReference type="RefSeq" id="WP_068225811.1">
    <property type="nucleotide sequence ID" value="NZ_CP014623.1"/>
</dbReference>
<dbReference type="STRING" id="375175.AYR53_03505"/>
<dbReference type="InterPro" id="IPR006504">
    <property type="entry name" value="Tscrpt_reg_Spx/MgsR"/>
</dbReference>
<evidence type="ECO:0000313" key="5">
    <source>
        <dbReference type="Proteomes" id="UP000078582"/>
    </source>
</evidence>
<dbReference type="CDD" id="cd03032">
    <property type="entry name" value="ArsC_Spx"/>
    <property type="match status" value="1"/>
</dbReference>
<dbReference type="AlphaFoldDB" id="A0A192GZF3"/>
<dbReference type="Proteomes" id="UP000078582">
    <property type="component" value="Chromosome"/>
</dbReference>
<keyword evidence="5" id="KW-1185">Reference proteome</keyword>
<dbReference type="NCBIfam" id="TIGR01617">
    <property type="entry name" value="arsC_related"/>
    <property type="match status" value="1"/>
</dbReference>
<name>A0A192GZF3_9LACO</name>
<evidence type="ECO:0000256" key="1">
    <source>
        <dbReference type="ARBA" id="ARBA00023157"/>
    </source>
</evidence>
<protein>
    <submittedName>
        <fullName evidence="4">Uncharacterized protein</fullName>
    </submittedName>
</protein>
<gene>
    <name evidence="4" type="ORF">AYR53_03505</name>
</gene>
<dbReference type="KEGG" id="lbt:AYR52_09635"/>
<comment type="similarity">
    <text evidence="3">Belongs to the ArsC family.</text>
</comment>
<evidence type="ECO:0000256" key="3">
    <source>
        <dbReference type="PROSITE-ProRule" id="PRU01282"/>
    </source>
</evidence>
<dbReference type="SUPFAM" id="SSF52833">
    <property type="entry name" value="Thioredoxin-like"/>
    <property type="match status" value="1"/>
</dbReference>
<reference evidence="4 5" key="1">
    <citation type="submission" date="2016-03" db="EMBL/GenBank/DDBJ databases">
        <title>Pediococcus and Lactobacillus from brewery environment - whole genome sequencing and assembly.</title>
        <authorList>
            <person name="Behr J."/>
            <person name="Geissler A.J."/>
            <person name="Vogel R.F."/>
        </authorList>
    </citation>
    <scope>NUCLEOTIDE SEQUENCE [LARGE SCALE GENOMIC DNA]</scope>
    <source>
        <strain evidence="4 5">TMW 1.1989</strain>
    </source>
</reference>
<evidence type="ECO:0000256" key="2">
    <source>
        <dbReference type="ARBA" id="ARBA00023284"/>
    </source>
</evidence>
<dbReference type="Pfam" id="PF03960">
    <property type="entry name" value="ArsC"/>
    <property type="match status" value="1"/>
</dbReference>
<keyword evidence="1" id="KW-1015">Disulfide bond</keyword>
<dbReference type="InterPro" id="IPR036249">
    <property type="entry name" value="Thioredoxin-like_sf"/>
</dbReference>
<organism evidence="4 5">
    <name type="scientific">Loigolactobacillus backii</name>
    <dbReference type="NCBI Taxonomy" id="375175"/>
    <lineage>
        <taxon>Bacteria</taxon>
        <taxon>Bacillati</taxon>
        <taxon>Bacillota</taxon>
        <taxon>Bacilli</taxon>
        <taxon>Lactobacillales</taxon>
        <taxon>Lactobacillaceae</taxon>
        <taxon>Loigolactobacillus</taxon>
    </lineage>
</organism>
<dbReference type="NCBIfam" id="NF002459">
    <property type="entry name" value="PRK01655.1"/>
    <property type="match status" value="1"/>
</dbReference>
<dbReference type="Gene3D" id="3.40.30.10">
    <property type="entry name" value="Glutaredoxin"/>
    <property type="match status" value="1"/>
</dbReference>
<dbReference type="OrthoDB" id="9794155at2"/>
<dbReference type="PANTHER" id="PTHR30041">
    <property type="entry name" value="ARSENATE REDUCTASE"/>
    <property type="match status" value="1"/>
</dbReference>
<dbReference type="InterPro" id="IPR006660">
    <property type="entry name" value="Arsenate_reductase-like"/>
</dbReference>
<accession>A0A192GZF3</accession>
<keyword evidence="2" id="KW-0676">Redox-active center</keyword>
<proteinExistence type="inferred from homology"/>
<dbReference type="EMBL" id="CP014873">
    <property type="protein sequence ID" value="ANK61914.1"/>
    <property type="molecule type" value="Genomic_DNA"/>
</dbReference>
<dbReference type="GeneID" id="42981307"/>
<dbReference type="PANTHER" id="PTHR30041:SF7">
    <property type="entry name" value="GLOBAL TRANSCRIPTIONAL REGULATOR SPX"/>
    <property type="match status" value="1"/>
</dbReference>
<sequence>MITVYTLPNCHSAKAAQEWLEKQQLPYTTQDMSKIPLTIDEFKRILTLTTDGLNELLATRAFDYQTYASKLESLPLSDALRLIQERPKLLKAPLIVSDSKLVIGFNRNEIRQFLPRSVRRLNLYSALLKAD</sequence>
<dbReference type="PROSITE" id="PS51353">
    <property type="entry name" value="ARSC"/>
    <property type="match status" value="1"/>
</dbReference>